<evidence type="ECO:0000313" key="3">
    <source>
        <dbReference type="Proteomes" id="UP000274756"/>
    </source>
</evidence>
<keyword evidence="3" id="KW-1185">Reference proteome</keyword>
<dbReference type="InterPro" id="IPR015915">
    <property type="entry name" value="Kelch-typ_b-propeller"/>
</dbReference>
<protein>
    <submittedName>
        <fullName evidence="4">Kelch motif family protein</fullName>
    </submittedName>
</protein>
<evidence type="ECO:0000313" key="1">
    <source>
        <dbReference type="EMBL" id="VDN59147.1"/>
    </source>
</evidence>
<dbReference type="EMBL" id="UYYG01001177">
    <property type="protein sequence ID" value="VDN59147.1"/>
    <property type="molecule type" value="Genomic_DNA"/>
</dbReference>
<dbReference type="WBParaSite" id="DME_0000532101-mRNA-1">
    <property type="protein sequence ID" value="DME_0000532101-mRNA-1"/>
    <property type="gene ID" value="DME_0000532101"/>
</dbReference>
<proteinExistence type="predicted"/>
<evidence type="ECO:0000313" key="4">
    <source>
        <dbReference type="WBParaSite" id="DME_0000532101-mRNA-1"/>
    </source>
</evidence>
<dbReference type="OrthoDB" id="5867838at2759"/>
<reference evidence="4" key="1">
    <citation type="submission" date="2017-02" db="UniProtKB">
        <authorList>
            <consortium name="WormBaseParasite"/>
        </authorList>
    </citation>
    <scope>IDENTIFICATION</scope>
</reference>
<evidence type="ECO:0000313" key="2">
    <source>
        <dbReference type="Proteomes" id="UP000038040"/>
    </source>
</evidence>
<organism evidence="2 4">
    <name type="scientific">Dracunculus medinensis</name>
    <name type="common">Guinea worm</name>
    <dbReference type="NCBI Taxonomy" id="318479"/>
    <lineage>
        <taxon>Eukaryota</taxon>
        <taxon>Metazoa</taxon>
        <taxon>Ecdysozoa</taxon>
        <taxon>Nematoda</taxon>
        <taxon>Chromadorea</taxon>
        <taxon>Rhabditida</taxon>
        <taxon>Spirurina</taxon>
        <taxon>Dracunculoidea</taxon>
        <taxon>Dracunculidae</taxon>
        <taxon>Dracunculus</taxon>
    </lineage>
</organism>
<sequence length="329" mass="37951">MVLERIGDSAGKVLENTEEYHNYVSCDDKIWIFSKKYTPQSTFNYGHRISFGGGYAASFDTISRNWSPKIEFPAVSLEENLEEKIFVLNSAILMLLYSHFGGIKFHSLFMWNIEKMQWSNVDKFVESIDNPDAQAKSKLIIVHQIDEIDRKSMFFISSIRNSLYVHKLLFNNKHSASISIVNTIENFEKTPVVAARWNNEIYMFGGISGCGFRFDPKSCFIIDIAKKQTQEIEMENDHPAFSFNGPRYNYVTKNGRWYHATGMTQVGMTGSIFNGEIWYIDLNETIIKWFKAPLVIPKMDVDFMRIDENDFIFIADKNEGVFKGEIASS</sequence>
<reference evidence="1 3" key="2">
    <citation type="submission" date="2018-11" db="EMBL/GenBank/DDBJ databases">
        <authorList>
            <consortium name="Pathogen Informatics"/>
        </authorList>
    </citation>
    <scope>NUCLEOTIDE SEQUENCE [LARGE SCALE GENOMIC DNA]</scope>
</reference>
<dbReference type="SUPFAM" id="SSF50965">
    <property type="entry name" value="Galactose oxidase, central domain"/>
    <property type="match status" value="1"/>
</dbReference>
<dbReference type="Proteomes" id="UP000274756">
    <property type="component" value="Unassembled WGS sequence"/>
</dbReference>
<dbReference type="Gene3D" id="2.120.10.80">
    <property type="entry name" value="Kelch-type beta propeller"/>
    <property type="match status" value="1"/>
</dbReference>
<dbReference type="Proteomes" id="UP000038040">
    <property type="component" value="Unplaced"/>
</dbReference>
<dbReference type="AlphaFoldDB" id="A0A0N4UDC2"/>
<accession>A0A0N4UDC2</accession>
<dbReference type="InterPro" id="IPR011043">
    <property type="entry name" value="Gal_Oxase/kelch_b-propeller"/>
</dbReference>
<gene>
    <name evidence="1" type="ORF">DME_LOCUS9120</name>
</gene>
<name>A0A0N4UDC2_DRAME</name>